<name>X0V7P5_9ZZZZ</name>
<feature type="non-terminal residue" evidence="1">
    <location>
        <position position="1"/>
    </location>
</feature>
<accession>X0V7P5</accession>
<reference evidence="1" key="1">
    <citation type="journal article" date="2014" name="Front. Microbiol.">
        <title>High frequency of phylogenetically diverse reductive dehalogenase-homologous genes in deep subseafloor sedimentary metagenomes.</title>
        <authorList>
            <person name="Kawai M."/>
            <person name="Futagami T."/>
            <person name="Toyoda A."/>
            <person name="Takaki Y."/>
            <person name="Nishi S."/>
            <person name="Hori S."/>
            <person name="Arai W."/>
            <person name="Tsubouchi T."/>
            <person name="Morono Y."/>
            <person name="Uchiyama I."/>
            <person name="Ito T."/>
            <person name="Fujiyama A."/>
            <person name="Inagaki F."/>
            <person name="Takami H."/>
        </authorList>
    </citation>
    <scope>NUCLEOTIDE SEQUENCE</scope>
    <source>
        <strain evidence="1">Expedition CK06-06</strain>
    </source>
</reference>
<dbReference type="EMBL" id="BARS01037518">
    <property type="protein sequence ID" value="GAG14194.1"/>
    <property type="molecule type" value="Genomic_DNA"/>
</dbReference>
<protein>
    <submittedName>
        <fullName evidence="1">Uncharacterized protein</fullName>
    </submittedName>
</protein>
<evidence type="ECO:0000313" key="1">
    <source>
        <dbReference type="EMBL" id="GAG14194.1"/>
    </source>
</evidence>
<comment type="caution">
    <text evidence="1">The sequence shown here is derived from an EMBL/GenBank/DDBJ whole genome shotgun (WGS) entry which is preliminary data.</text>
</comment>
<dbReference type="AlphaFoldDB" id="X0V7P5"/>
<organism evidence="1">
    <name type="scientific">marine sediment metagenome</name>
    <dbReference type="NCBI Taxonomy" id="412755"/>
    <lineage>
        <taxon>unclassified sequences</taxon>
        <taxon>metagenomes</taxon>
        <taxon>ecological metagenomes</taxon>
    </lineage>
</organism>
<sequence>NELYNKERRAQLEYVYQAFLFVAEEEDELD</sequence>
<gene>
    <name evidence="1" type="ORF">S01H1_57527</name>
</gene>
<proteinExistence type="predicted"/>